<sequence length="118" mass="13813">MYLLRGILPWMSMKAKDTKTKYKMIMEKKISTPAEFLTKGFPNELALFINYAKGLKFEEKPDYKYLKGLLTTARKNNKIEMDGVYDWTIKPTINNMALELPTSQKVETVKPKEKEKEK</sequence>
<dbReference type="InterPro" id="IPR050235">
    <property type="entry name" value="CK1_Ser-Thr_kinase"/>
</dbReference>
<name>A0A5K1HL27_9MAGN</name>
<protein>
    <recommendedName>
        <fullName evidence="3">Non-specific serine/threonine protein kinase</fullName>
    </recommendedName>
</protein>
<evidence type="ECO:0008006" key="3">
    <source>
        <dbReference type="Google" id="ProtNLM"/>
    </source>
</evidence>
<dbReference type="AlphaFoldDB" id="A0A5K1HL27"/>
<reference evidence="2" key="1">
    <citation type="submission" date="2019-09" db="EMBL/GenBank/DDBJ databases">
        <authorList>
            <person name="Zhang L."/>
        </authorList>
    </citation>
    <scope>NUCLEOTIDE SEQUENCE</scope>
</reference>
<organism evidence="2">
    <name type="scientific">Nymphaea colorata</name>
    <name type="common">pocket water lily</name>
    <dbReference type="NCBI Taxonomy" id="210225"/>
    <lineage>
        <taxon>Eukaryota</taxon>
        <taxon>Viridiplantae</taxon>
        <taxon>Streptophyta</taxon>
        <taxon>Embryophyta</taxon>
        <taxon>Tracheophyta</taxon>
        <taxon>Spermatophyta</taxon>
        <taxon>Magnoliopsida</taxon>
        <taxon>Nymphaeales</taxon>
        <taxon>Nymphaeaceae</taxon>
        <taxon>Nymphaea</taxon>
    </lineage>
</organism>
<proteinExistence type="inferred from homology"/>
<gene>
    <name evidence="2" type="ORF">NYM_LOCUS30516</name>
</gene>
<evidence type="ECO:0000313" key="2">
    <source>
        <dbReference type="EMBL" id="VVW89891.1"/>
    </source>
</evidence>
<dbReference type="EMBL" id="LR722243">
    <property type="protein sequence ID" value="VVW89891.1"/>
    <property type="molecule type" value="Genomic_DNA"/>
</dbReference>
<dbReference type="PANTHER" id="PTHR11909">
    <property type="entry name" value="CASEIN KINASE-RELATED"/>
    <property type="match status" value="1"/>
</dbReference>
<dbReference type="Gene3D" id="1.10.510.10">
    <property type="entry name" value="Transferase(Phosphotransferase) domain 1"/>
    <property type="match status" value="1"/>
</dbReference>
<dbReference type="InterPro" id="IPR011009">
    <property type="entry name" value="Kinase-like_dom_sf"/>
</dbReference>
<evidence type="ECO:0000256" key="1">
    <source>
        <dbReference type="ARBA" id="ARBA00005926"/>
    </source>
</evidence>
<dbReference type="SUPFAM" id="SSF56112">
    <property type="entry name" value="Protein kinase-like (PK-like)"/>
    <property type="match status" value="1"/>
</dbReference>
<accession>A0A5K1HL27</accession>
<comment type="similarity">
    <text evidence="1">Belongs to the protein kinase superfamily. CK1 Ser/Thr protein kinase family. Casein kinase I subfamily.</text>
</comment>